<dbReference type="PRINTS" id="PR00985">
    <property type="entry name" value="TRNASYNTHLEU"/>
</dbReference>
<dbReference type="InterPro" id="IPR025709">
    <property type="entry name" value="Leu_tRNA-synth_edit"/>
</dbReference>
<evidence type="ECO:0000259" key="13">
    <source>
        <dbReference type="Pfam" id="PF09334"/>
    </source>
</evidence>
<dbReference type="GO" id="GO:0004823">
    <property type="term" value="F:leucine-tRNA ligase activity"/>
    <property type="evidence" value="ECO:0007669"/>
    <property type="project" value="UniProtKB-UniRule"/>
</dbReference>
<dbReference type="SUPFAM" id="SSF47323">
    <property type="entry name" value="Anticodon-binding domain of a subclass of class I aminoacyl-tRNA synthetases"/>
    <property type="match status" value="1"/>
</dbReference>
<dbReference type="Pfam" id="PF08264">
    <property type="entry name" value="Anticodon_1"/>
    <property type="match status" value="1"/>
</dbReference>
<feature type="domain" description="Aminoacyl-tRNA synthetase class Ia" evidence="11">
    <location>
        <begin position="426"/>
        <end position="616"/>
    </location>
</feature>
<dbReference type="GO" id="GO:0006429">
    <property type="term" value="P:leucyl-tRNA aminoacylation"/>
    <property type="evidence" value="ECO:0007669"/>
    <property type="project" value="UniProtKB-UniRule"/>
</dbReference>
<evidence type="ECO:0000256" key="2">
    <source>
        <dbReference type="ARBA" id="ARBA00022490"/>
    </source>
</evidence>
<dbReference type="FunFam" id="1.10.730.10:FF:000002">
    <property type="entry name" value="Leucine--tRNA ligase"/>
    <property type="match status" value="1"/>
</dbReference>
<dbReference type="InterPro" id="IPR015413">
    <property type="entry name" value="Methionyl/Leucyl_tRNA_Synth"/>
</dbReference>
<dbReference type="NCBIfam" id="TIGR00396">
    <property type="entry name" value="leuS_bact"/>
    <property type="match status" value="1"/>
</dbReference>
<dbReference type="GO" id="GO:0005829">
    <property type="term" value="C:cytosol"/>
    <property type="evidence" value="ECO:0007669"/>
    <property type="project" value="TreeGrafter"/>
</dbReference>
<dbReference type="GO" id="GO:0005524">
    <property type="term" value="F:ATP binding"/>
    <property type="evidence" value="ECO:0007669"/>
    <property type="project" value="UniProtKB-UniRule"/>
</dbReference>
<evidence type="ECO:0000259" key="14">
    <source>
        <dbReference type="Pfam" id="PF13603"/>
    </source>
</evidence>
<feature type="binding site" evidence="9">
    <location>
        <position position="591"/>
    </location>
    <ligand>
        <name>ATP</name>
        <dbReference type="ChEBI" id="CHEBI:30616"/>
    </ligand>
</feature>
<evidence type="ECO:0000256" key="8">
    <source>
        <dbReference type="ARBA" id="ARBA00047469"/>
    </source>
</evidence>
<comment type="subcellular location">
    <subcellularLocation>
        <location evidence="9">Cytoplasm</location>
    </subcellularLocation>
</comment>
<evidence type="ECO:0000256" key="7">
    <source>
        <dbReference type="ARBA" id="ARBA00023146"/>
    </source>
</evidence>
<comment type="catalytic activity">
    <reaction evidence="8 9">
        <text>tRNA(Leu) + L-leucine + ATP = L-leucyl-tRNA(Leu) + AMP + diphosphate</text>
        <dbReference type="Rhea" id="RHEA:11688"/>
        <dbReference type="Rhea" id="RHEA-COMP:9613"/>
        <dbReference type="Rhea" id="RHEA-COMP:9622"/>
        <dbReference type="ChEBI" id="CHEBI:30616"/>
        <dbReference type="ChEBI" id="CHEBI:33019"/>
        <dbReference type="ChEBI" id="CHEBI:57427"/>
        <dbReference type="ChEBI" id="CHEBI:78442"/>
        <dbReference type="ChEBI" id="CHEBI:78494"/>
        <dbReference type="ChEBI" id="CHEBI:456215"/>
        <dbReference type="EC" id="6.1.1.4"/>
    </reaction>
</comment>
<evidence type="ECO:0000256" key="3">
    <source>
        <dbReference type="ARBA" id="ARBA00022598"/>
    </source>
</evidence>
<evidence type="ECO:0000256" key="10">
    <source>
        <dbReference type="RuleBase" id="RU363035"/>
    </source>
</evidence>
<dbReference type="FunFam" id="3.40.50.620:FF:000056">
    <property type="entry name" value="Leucine--tRNA ligase"/>
    <property type="match status" value="1"/>
</dbReference>
<evidence type="ECO:0000259" key="12">
    <source>
        <dbReference type="Pfam" id="PF08264"/>
    </source>
</evidence>
<evidence type="ECO:0000256" key="1">
    <source>
        <dbReference type="ARBA" id="ARBA00005594"/>
    </source>
</evidence>
<dbReference type="Gene3D" id="1.10.730.10">
    <property type="entry name" value="Isoleucyl-tRNA Synthetase, Domain 1"/>
    <property type="match status" value="2"/>
</dbReference>
<dbReference type="InterPro" id="IPR009008">
    <property type="entry name" value="Val/Leu/Ile-tRNA-synth_edit"/>
</dbReference>
<dbReference type="InterPro" id="IPR002300">
    <property type="entry name" value="aa-tRNA-synth_Ia"/>
</dbReference>
<dbReference type="InterPro" id="IPR013155">
    <property type="entry name" value="M/V/L/I-tRNA-synth_anticd-bd"/>
</dbReference>
<protein>
    <recommendedName>
        <fullName evidence="9">Leucine--tRNA ligase</fullName>
        <ecNumber evidence="9">6.1.1.4</ecNumber>
    </recommendedName>
    <alternativeName>
        <fullName evidence="9">Leucyl-tRNA synthetase</fullName>
        <shortName evidence="9">LeuRS</shortName>
    </alternativeName>
</protein>
<dbReference type="Pfam" id="PF13603">
    <property type="entry name" value="tRNA-synt_1_2"/>
    <property type="match status" value="1"/>
</dbReference>
<dbReference type="GO" id="GO:0002161">
    <property type="term" value="F:aminoacyl-tRNA deacylase activity"/>
    <property type="evidence" value="ECO:0007669"/>
    <property type="project" value="InterPro"/>
</dbReference>
<dbReference type="Proteomes" id="UP000177371">
    <property type="component" value="Unassembled WGS sequence"/>
</dbReference>
<reference evidence="15 16" key="1">
    <citation type="journal article" date="2016" name="Nat. Commun.">
        <title>Thousands of microbial genomes shed light on interconnected biogeochemical processes in an aquifer system.</title>
        <authorList>
            <person name="Anantharaman K."/>
            <person name="Brown C.T."/>
            <person name="Hug L.A."/>
            <person name="Sharon I."/>
            <person name="Castelle C.J."/>
            <person name="Probst A.J."/>
            <person name="Thomas B.C."/>
            <person name="Singh A."/>
            <person name="Wilkins M.J."/>
            <person name="Karaoz U."/>
            <person name="Brodie E.L."/>
            <person name="Williams K.H."/>
            <person name="Hubbard S.S."/>
            <person name="Banfield J.F."/>
        </authorList>
    </citation>
    <scope>NUCLEOTIDE SEQUENCE [LARGE SCALE GENOMIC DNA]</scope>
</reference>
<keyword evidence="2 9" id="KW-0963">Cytoplasm</keyword>
<keyword evidence="4 9" id="KW-0547">Nucleotide-binding</keyword>
<feature type="domain" description="Leucyl-tRNA synthetase editing" evidence="14">
    <location>
        <begin position="227"/>
        <end position="412"/>
    </location>
</feature>
<feature type="domain" description="Methionyl/Leucyl tRNA synthetase" evidence="13">
    <location>
        <begin position="36"/>
        <end position="169"/>
    </location>
</feature>
<comment type="similarity">
    <text evidence="1 9 10">Belongs to the class-I aminoacyl-tRNA synthetase family.</text>
</comment>
<feature type="domain" description="Methionyl/Valyl/Leucyl/Isoleucyl-tRNA synthetase anticodon-binding" evidence="12">
    <location>
        <begin position="674"/>
        <end position="790"/>
    </location>
</feature>
<dbReference type="EC" id="6.1.1.4" evidence="9"/>
<dbReference type="SUPFAM" id="SSF50677">
    <property type="entry name" value="ValRS/IleRS/LeuRS editing domain"/>
    <property type="match status" value="1"/>
</dbReference>
<evidence type="ECO:0000313" key="16">
    <source>
        <dbReference type="Proteomes" id="UP000177371"/>
    </source>
</evidence>
<evidence type="ECO:0000256" key="5">
    <source>
        <dbReference type="ARBA" id="ARBA00022840"/>
    </source>
</evidence>
<dbReference type="InterPro" id="IPR009080">
    <property type="entry name" value="tRNAsynth_Ia_anticodon-bd"/>
</dbReference>
<keyword evidence="7 9" id="KW-0030">Aminoacyl-tRNA synthetase</keyword>
<dbReference type="Gene3D" id="3.40.50.620">
    <property type="entry name" value="HUPs"/>
    <property type="match status" value="2"/>
</dbReference>
<dbReference type="PROSITE" id="PS00178">
    <property type="entry name" value="AA_TRNA_LIGASE_I"/>
    <property type="match status" value="1"/>
</dbReference>
<keyword evidence="3 9" id="KW-0436">Ligase</keyword>
<dbReference type="Pfam" id="PF09334">
    <property type="entry name" value="tRNA-synt_1g"/>
    <property type="match status" value="1"/>
</dbReference>
<keyword evidence="6 9" id="KW-0648">Protein biosynthesis</keyword>
<dbReference type="EMBL" id="MEUT01000013">
    <property type="protein sequence ID" value="OGC51722.1"/>
    <property type="molecule type" value="Genomic_DNA"/>
</dbReference>
<dbReference type="InterPro" id="IPR014729">
    <property type="entry name" value="Rossmann-like_a/b/a_fold"/>
</dbReference>
<dbReference type="InterPro" id="IPR002302">
    <property type="entry name" value="Leu-tRNA-ligase"/>
</dbReference>
<comment type="caution">
    <text evidence="15">The sequence shown here is derived from an EMBL/GenBank/DDBJ whole genome shotgun (WGS) entry which is preliminary data.</text>
</comment>
<dbReference type="PANTHER" id="PTHR43740:SF2">
    <property type="entry name" value="LEUCINE--TRNA LIGASE, MITOCHONDRIAL"/>
    <property type="match status" value="1"/>
</dbReference>
<dbReference type="STRING" id="1802610.A2W32_02735"/>
<evidence type="ECO:0000313" key="15">
    <source>
        <dbReference type="EMBL" id="OGC51722.1"/>
    </source>
</evidence>
<gene>
    <name evidence="9" type="primary">leuS</name>
    <name evidence="15" type="ORF">A2W32_02735</name>
</gene>
<dbReference type="SUPFAM" id="SSF52374">
    <property type="entry name" value="Nucleotidylyl transferase"/>
    <property type="match status" value="1"/>
</dbReference>
<dbReference type="HAMAP" id="MF_00049_B">
    <property type="entry name" value="Leu_tRNA_synth_B"/>
    <property type="match status" value="1"/>
</dbReference>
<dbReference type="AlphaFoldDB" id="A0A1F4V3H6"/>
<comment type="caution">
    <text evidence="9">Lacks conserved residue(s) required for the propagation of feature annotation.</text>
</comment>
<accession>A0A1F4V3H6</accession>
<feature type="short sequence motif" description="'KMSKS' region" evidence="9">
    <location>
        <begin position="588"/>
        <end position="592"/>
    </location>
</feature>
<evidence type="ECO:0000256" key="6">
    <source>
        <dbReference type="ARBA" id="ARBA00022917"/>
    </source>
</evidence>
<dbReference type="Pfam" id="PF00133">
    <property type="entry name" value="tRNA-synt_1"/>
    <property type="match status" value="1"/>
</dbReference>
<evidence type="ECO:0000259" key="11">
    <source>
        <dbReference type="Pfam" id="PF00133"/>
    </source>
</evidence>
<name>A0A1F4V3H6_UNCKA</name>
<dbReference type="Gene3D" id="3.10.20.590">
    <property type="match status" value="1"/>
</dbReference>
<organism evidence="15 16">
    <name type="scientific">candidate division WWE3 bacterium RBG_16_37_10</name>
    <dbReference type="NCBI Taxonomy" id="1802610"/>
    <lineage>
        <taxon>Bacteria</taxon>
        <taxon>Katanobacteria</taxon>
    </lineage>
</organism>
<dbReference type="CDD" id="cd00812">
    <property type="entry name" value="LeuRS_core"/>
    <property type="match status" value="1"/>
</dbReference>
<evidence type="ECO:0000256" key="4">
    <source>
        <dbReference type="ARBA" id="ARBA00022741"/>
    </source>
</evidence>
<dbReference type="InterPro" id="IPR001412">
    <property type="entry name" value="aa-tRNA-synth_I_CS"/>
</dbReference>
<proteinExistence type="inferred from homology"/>
<dbReference type="PANTHER" id="PTHR43740">
    <property type="entry name" value="LEUCYL-TRNA SYNTHETASE"/>
    <property type="match status" value="1"/>
</dbReference>
<keyword evidence="5 9" id="KW-0067">ATP-binding</keyword>
<evidence type="ECO:0000256" key="9">
    <source>
        <dbReference type="HAMAP-Rule" id="MF_00049"/>
    </source>
</evidence>
<sequence length="826" mass="96212">MSNQYDFKKIENNWKDKWYKDNIYEAVDFSKKPKKYILAELPYPSGKFLHVGHMMRYTVPEIYSRFLRMNGYNVMFPMGWDCFGLPAETFAIKEKITPQEAIAQATVDYKKAMQNMGYAIDWSREINTSDPLYYKWTQWMFIKLWKKGLAEIKEMPVWWCKELGVLADEEVLPSKNGKGKISERGGYSVERKMHKQWVLKITDYAERLLKDLELVDYNDSVKQGQINWIGRKEGINIDYQVDEAEEKITVFTTRPDTNFGATFIVLAPEHPLVLKITTPEKLPEVQKYIEETRSKSDMERANIKDKTGEFTGRYVINMLTKEKMPIYIGDFVLLHFGTGALVGVPGHDKRDFEFALEFNLPIKRVVVGTDGDNSDITKIDQVQENEGVMVNSGFLDGLDIEDAIEKIKDYLEEKGYGRRAVTFRLRDQIFSRQRYWGEPIPLIYKQDGNIEAVKDSELPVILPAMKDFLASSDGTNPLERNKEWNKITYEDGIPAKRETQTMPTWAGSNWYFIRYIDANNNESFADLDKMKYWLPVDKYFGDAGHTTAHLLYSRFWYKVLFDEGYLPYPEPYQWRMSGGMLLGPDGHKMSKSRGNVVDPKDCLENYGADATRTYLSFIGPYEDTYPWNENGLIACFRLVKNIYEMKEKVEDRFEENSPKIQNNFAESDKTTIMLHKLIKNLTTMMEAMKVNTSVSEIMIFVNYLKKVDFIPTQVWKEFIKCIAPIMPFVAEELWQDVNGYKGWDKDNSVHLQEWPKYKESLLEEDSIALAVQINGKVRGQIDVTKNDTEKSVKEKVLKLEKIQKYLDGKEIKKVVYVPKRIVNLVV</sequence>